<evidence type="ECO:0000256" key="1">
    <source>
        <dbReference type="ARBA" id="ARBA00023125"/>
    </source>
</evidence>
<organism evidence="3 4">
    <name type="scientific">Methanobrevibacter olleyae</name>
    <dbReference type="NCBI Taxonomy" id="294671"/>
    <lineage>
        <taxon>Archaea</taxon>
        <taxon>Methanobacteriati</taxon>
        <taxon>Methanobacteriota</taxon>
        <taxon>Methanomada group</taxon>
        <taxon>Methanobacteria</taxon>
        <taxon>Methanobacteriales</taxon>
        <taxon>Methanobacteriaceae</taxon>
        <taxon>Methanobrevibacter</taxon>
    </lineage>
</organism>
<dbReference type="Pfam" id="PF13414">
    <property type="entry name" value="TPR_11"/>
    <property type="match status" value="1"/>
</dbReference>
<dbReference type="EMBL" id="SUTG01000024">
    <property type="protein sequence ID" value="MBE6512639.1"/>
    <property type="molecule type" value="Genomic_DNA"/>
</dbReference>
<dbReference type="AlphaFoldDB" id="A0A8T3VY71"/>
<dbReference type="PANTHER" id="PTHR13356:SF0">
    <property type="entry name" value="SOSS COMPLEX SUBUNIT B HOMOLOG"/>
    <property type="match status" value="1"/>
</dbReference>
<dbReference type="CDD" id="cd04491">
    <property type="entry name" value="SoSSB_OBF"/>
    <property type="match status" value="1"/>
</dbReference>
<dbReference type="Gene3D" id="2.40.50.140">
    <property type="entry name" value="Nucleic acid-binding proteins"/>
    <property type="match status" value="3"/>
</dbReference>
<dbReference type="Proteomes" id="UP000732619">
    <property type="component" value="Unassembled WGS sequence"/>
</dbReference>
<dbReference type="PANTHER" id="PTHR13356">
    <property type="entry name" value="OB FOLD NUCLEIC ACID BINDING PROTEIN-RELATED"/>
    <property type="match status" value="1"/>
</dbReference>
<feature type="repeat" description="TPR" evidence="2">
    <location>
        <begin position="37"/>
        <end position="70"/>
    </location>
</feature>
<dbReference type="PROSITE" id="PS50293">
    <property type="entry name" value="TPR_REGION"/>
    <property type="match status" value="1"/>
</dbReference>
<name>A0A8T3VY71_METOL</name>
<evidence type="ECO:0000256" key="2">
    <source>
        <dbReference type="PROSITE-ProRule" id="PRU00339"/>
    </source>
</evidence>
<evidence type="ECO:0000313" key="4">
    <source>
        <dbReference type="Proteomes" id="UP000732619"/>
    </source>
</evidence>
<protein>
    <submittedName>
        <fullName evidence="3">Tetratricopeptide repeat protein</fullName>
    </submittedName>
</protein>
<keyword evidence="2" id="KW-0802">TPR repeat</keyword>
<reference evidence="3" key="1">
    <citation type="submission" date="2019-04" db="EMBL/GenBank/DDBJ databases">
        <title>Evolution of Biomass-Degrading Anaerobic Consortia Revealed by Metagenomics.</title>
        <authorList>
            <person name="Peng X."/>
        </authorList>
    </citation>
    <scope>NUCLEOTIDE SEQUENCE</scope>
    <source>
        <strain evidence="3">SIG14</strain>
    </source>
</reference>
<dbReference type="InterPro" id="IPR011990">
    <property type="entry name" value="TPR-like_helical_dom_sf"/>
</dbReference>
<dbReference type="GO" id="GO:0003677">
    <property type="term" value="F:DNA binding"/>
    <property type="evidence" value="ECO:0007669"/>
    <property type="project" value="UniProtKB-KW"/>
</dbReference>
<sequence length="431" mass="49110">MSDRDFNKDGQTYFELKEYKKAIECFDKAIEINPEDEVAWFNSGFAYFKLKDYTNSINSFKKAISIFDSILNENLDDGMAREGRSLAEHMIKQISSKENRNIEYMNLVGIVRKVHDPMELKESEYLQIIELSDSSSAIRAILWNENTALNINKGDIIGIENGFVEYDSQESVGYRINTDETSKVVVNPKIEEGLLQFLKESVDISLTDIGDIDEDSAEIDILARVVTLFETYSYKTKEDSGIVSSAILADNTGSIKAFFWNAKAQVPIMSKAYKIENARARRSDEGMELHIGQGSRMIGEDDLPNEEKANLKSFEELESLLYDYKKIKDLKENDIGIKVIGKIMDVQDTFEFEENGSKFLVRVIDIEDDTGSIIVNLWDEMVDYKYTIGNFIKIQNPTVVYNKNTCNLELSVGDDCNIIEPSFKEINSIFS</sequence>
<dbReference type="PROSITE" id="PS50005">
    <property type="entry name" value="TPR"/>
    <property type="match status" value="2"/>
</dbReference>
<dbReference type="Gene3D" id="1.25.40.10">
    <property type="entry name" value="Tetratricopeptide repeat domain"/>
    <property type="match status" value="1"/>
</dbReference>
<gene>
    <name evidence="3" type="ORF">E7Z75_05820</name>
</gene>
<dbReference type="SMART" id="SM00028">
    <property type="entry name" value="TPR"/>
    <property type="match status" value="2"/>
</dbReference>
<keyword evidence="1" id="KW-0238">DNA-binding</keyword>
<dbReference type="InterPro" id="IPR051231">
    <property type="entry name" value="SOSS-B"/>
</dbReference>
<dbReference type="GO" id="GO:0000724">
    <property type="term" value="P:double-strand break repair via homologous recombination"/>
    <property type="evidence" value="ECO:0007669"/>
    <property type="project" value="TreeGrafter"/>
</dbReference>
<comment type="caution">
    <text evidence="3">The sequence shown here is derived from an EMBL/GenBank/DDBJ whole genome shotgun (WGS) entry which is preliminary data.</text>
</comment>
<dbReference type="SUPFAM" id="SSF48452">
    <property type="entry name" value="TPR-like"/>
    <property type="match status" value="1"/>
</dbReference>
<feature type="repeat" description="TPR" evidence="2">
    <location>
        <begin position="3"/>
        <end position="36"/>
    </location>
</feature>
<dbReference type="GO" id="GO:0010212">
    <property type="term" value="P:response to ionizing radiation"/>
    <property type="evidence" value="ECO:0007669"/>
    <property type="project" value="TreeGrafter"/>
</dbReference>
<evidence type="ECO:0000313" key="3">
    <source>
        <dbReference type="EMBL" id="MBE6512639.1"/>
    </source>
</evidence>
<dbReference type="InterPro" id="IPR012340">
    <property type="entry name" value="NA-bd_OB-fold"/>
</dbReference>
<proteinExistence type="predicted"/>
<dbReference type="SUPFAM" id="SSF50249">
    <property type="entry name" value="Nucleic acid-binding proteins"/>
    <property type="match status" value="3"/>
</dbReference>
<accession>A0A8T3VY71</accession>
<dbReference type="InterPro" id="IPR019734">
    <property type="entry name" value="TPR_rpt"/>
</dbReference>